<dbReference type="InterPro" id="IPR011711">
    <property type="entry name" value="GntR_C"/>
</dbReference>
<gene>
    <name evidence="5" type="ORF">EDD66_101459</name>
</gene>
<dbReference type="RefSeq" id="WP_243115277.1">
    <property type="nucleotide sequence ID" value="NZ_RJVG01000001.1"/>
</dbReference>
<dbReference type="InterPro" id="IPR008920">
    <property type="entry name" value="TF_FadR/GntR_C"/>
</dbReference>
<dbReference type="SMART" id="SM00345">
    <property type="entry name" value="HTH_GNTR"/>
    <property type="match status" value="1"/>
</dbReference>
<keyword evidence="2 5" id="KW-0238">DNA-binding</keyword>
<organism evidence="5 6">
    <name type="scientific">Mobilisporobacter senegalensis</name>
    <dbReference type="NCBI Taxonomy" id="1329262"/>
    <lineage>
        <taxon>Bacteria</taxon>
        <taxon>Bacillati</taxon>
        <taxon>Bacillota</taxon>
        <taxon>Clostridia</taxon>
        <taxon>Lachnospirales</taxon>
        <taxon>Lachnospiraceae</taxon>
        <taxon>Mobilisporobacter</taxon>
    </lineage>
</organism>
<dbReference type="InterPro" id="IPR036388">
    <property type="entry name" value="WH-like_DNA-bd_sf"/>
</dbReference>
<dbReference type="SUPFAM" id="SSF46785">
    <property type="entry name" value="Winged helix' DNA-binding domain"/>
    <property type="match status" value="1"/>
</dbReference>
<protein>
    <submittedName>
        <fullName evidence="5">DNA-binding GntR family transcriptional regulator</fullName>
    </submittedName>
</protein>
<dbReference type="InterPro" id="IPR036390">
    <property type="entry name" value="WH_DNA-bd_sf"/>
</dbReference>
<dbReference type="GO" id="GO:0003677">
    <property type="term" value="F:DNA binding"/>
    <property type="evidence" value="ECO:0007669"/>
    <property type="project" value="UniProtKB-KW"/>
</dbReference>
<keyword evidence="6" id="KW-1185">Reference proteome</keyword>
<evidence type="ECO:0000313" key="6">
    <source>
        <dbReference type="Proteomes" id="UP000273083"/>
    </source>
</evidence>
<evidence type="ECO:0000256" key="3">
    <source>
        <dbReference type="ARBA" id="ARBA00023163"/>
    </source>
</evidence>
<reference evidence="5 6" key="1">
    <citation type="submission" date="2018-11" db="EMBL/GenBank/DDBJ databases">
        <title>Genomic Encyclopedia of Type Strains, Phase IV (KMG-IV): sequencing the most valuable type-strain genomes for metagenomic binning, comparative biology and taxonomic classification.</title>
        <authorList>
            <person name="Goeker M."/>
        </authorList>
    </citation>
    <scope>NUCLEOTIDE SEQUENCE [LARGE SCALE GENOMIC DNA]</scope>
    <source>
        <strain evidence="5 6">DSM 26537</strain>
    </source>
</reference>
<dbReference type="Gene3D" id="1.10.10.10">
    <property type="entry name" value="Winged helix-like DNA-binding domain superfamily/Winged helix DNA-binding domain"/>
    <property type="match status" value="1"/>
</dbReference>
<dbReference type="GO" id="GO:0003700">
    <property type="term" value="F:DNA-binding transcription factor activity"/>
    <property type="evidence" value="ECO:0007669"/>
    <property type="project" value="InterPro"/>
</dbReference>
<dbReference type="PROSITE" id="PS50949">
    <property type="entry name" value="HTH_GNTR"/>
    <property type="match status" value="1"/>
</dbReference>
<name>A0A3N1XZ15_9FIRM</name>
<dbReference type="Pfam" id="PF07729">
    <property type="entry name" value="FCD"/>
    <property type="match status" value="1"/>
</dbReference>
<dbReference type="AlphaFoldDB" id="A0A3N1XZ15"/>
<dbReference type="PANTHER" id="PTHR43537:SF24">
    <property type="entry name" value="GLUCONATE OPERON TRANSCRIPTIONAL REPRESSOR"/>
    <property type="match status" value="1"/>
</dbReference>
<dbReference type="InterPro" id="IPR000524">
    <property type="entry name" value="Tscrpt_reg_HTH_GntR"/>
</dbReference>
<dbReference type="Pfam" id="PF00392">
    <property type="entry name" value="GntR"/>
    <property type="match status" value="1"/>
</dbReference>
<dbReference type="PANTHER" id="PTHR43537">
    <property type="entry name" value="TRANSCRIPTIONAL REGULATOR, GNTR FAMILY"/>
    <property type="match status" value="1"/>
</dbReference>
<evidence type="ECO:0000256" key="1">
    <source>
        <dbReference type="ARBA" id="ARBA00023015"/>
    </source>
</evidence>
<sequence length="220" mass="25474">MELSSIEESYSKEIYQKIKSDILNGAITDGEFLTLAELAHKYQVSKTPIRDALGTLESKGYLISLPRKGYLVKPVTGKDMKESLEMRIIFEKAAARLAILNANDKELEQLYQLAEQLPARIHQEELLQFNHLNDSFHMAMVKASHNSQLVEMYGQVMESLTRMRMQDTYYLTFPEEKVTHAEIARALINRDIPKTEELLVSHIYSLDERLHLHDNHVWNE</sequence>
<dbReference type="EMBL" id="RJVG01000001">
    <property type="protein sequence ID" value="ROR31840.1"/>
    <property type="molecule type" value="Genomic_DNA"/>
</dbReference>
<proteinExistence type="predicted"/>
<keyword evidence="3" id="KW-0804">Transcription</keyword>
<accession>A0A3N1XZ15</accession>
<evidence type="ECO:0000259" key="4">
    <source>
        <dbReference type="PROSITE" id="PS50949"/>
    </source>
</evidence>
<comment type="caution">
    <text evidence="5">The sequence shown here is derived from an EMBL/GenBank/DDBJ whole genome shotgun (WGS) entry which is preliminary data.</text>
</comment>
<dbReference type="Gene3D" id="1.20.120.530">
    <property type="entry name" value="GntR ligand-binding domain-like"/>
    <property type="match status" value="1"/>
</dbReference>
<dbReference type="SUPFAM" id="SSF48008">
    <property type="entry name" value="GntR ligand-binding domain-like"/>
    <property type="match status" value="1"/>
</dbReference>
<dbReference type="Proteomes" id="UP000273083">
    <property type="component" value="Unassembled WGS sequence"/>
</dbReference>
<evidence type="ECO:0000313" key="5">
    <source>
        <dbReference type="EMBL" id="ROR31840.1"/>
    </source>
</evidence>
<dbReference type="CDD" id="cd07377">
    <property type="entry name" value="WHTH_GntR"/>
    <property type="match status" value="1"/>
</dbReference>
<feature type="domain" description="HTH gntR-type" evidence="4">
    <location>
        <begin position="8"/>
        <end position="75"/>
    </location>
</feature>
<dbReference type="SMART" id="SM00895">
    <property type="entry name" value="FCD"/>
    <property type="match status" value="1"/>
</dbReference>
<keyword evidence="1" id="KW-0805">Transcription regulation</keyword>
<evidence type="ECO:0000256" key="2">
    <source>
        <dbReference type="ARBA" id="ARBA00023125"/>
    </source>
</evidence>